<reference evidence="3 4" key="1">
    <citation type="submission" date="2014-03" db="EMBL/GenBank/DDBJ databases">
        <title>Complete genome sequence of the Radio-Resistant Rubrobacter radiotolerans RSPS-4.</title>
        <authorList>
            <person name="Egas C.C."/>
            <person name="Barroso C.C."/>
            <person name="Froufe H.J.C."/>
            <person name="Pacheco J.J."/>
            <person name="Albuquerque L.L."/>
            <person name="da Costa M.M.S."/>
        </authorList>
    </citation>
    <scope>NUCLEOTIDE SEQUENCE [LARGE SCALE GENOMIC DNA]</scope>
    <source>
        <strain evidence="3 4">RSPS-4</strain>
    </source>
</reference>
<dbReference type="Pfam" id="PF00990">
    <property type="entry name" value="GGDEF"/>
    <property type="match status" value="1"/>
</dbReference>
<dbReference type="EMBL" id="CP007514">
    <property type="protein sequence ID" value="AHY46231.1"/>
    <property type="molecule type" value="Genomic_DNA"/>
</dbReference>
<sequence>MLADVPGGVSLQSVCRKADVPGLRCGVLWGEKNRRGWAVIGSEEFRRLWLWSEEARREVRAARSARLADLVSRVAEEIEFERGLLVPHCPRGENVPSESRFRLLLERSPFAVNVVARDGTSLFANERWNELWGLPAGGVPGNVCSDAGTRRAGLPPHVQRAFAGARTEVSLKLDGAGRPGGPTGERCLRVLAYPIPATTGDGHREPESVREVVILAEDISARALLERDLARRAFHDEMTGLPNRSLLLRRAEEALRRGSGEVALLFLDLDDFKQVNDSLGHAAGNALLVEVARRLATSVRAGDTVARYGGDEFVVLLEEVSGPQEAAGTARRMLEGLRTPFLISGRAVTVTCSIGVATSEADDREPPCPELLLSRADDAMYRAKLDGKDRLSLSDPDASRTDRSVLPLPQSLDGQS</sequence>
<dbReference type="SUPFAM" id="SSF55073">
    <property type="entry name" value="Nucleotide cyclase"/>
    <property type="match status" value="1"/>
</dbReference>
<dbReference type="PROSITE" id="PS50887">
    <property type="entry name" value="GGDEF"/>
    <property type="match status" value="1"/>
</dbReference>
<evidence type="ECO:0000256" key="1">
    <source>
        <dbReference type="SAM" id="MobiDB-lite"/>
    </source>
</evidence>
<dbReference type="InterPro" id="IPR052155">
    <property type="entry name" value="Biofilm_reg_signaling"/>
</dbReference>
<evidence type="ECO:0000313" key="3">
    <source>
        <dbReference type="EMBL" id="AHY46231.1"/>
    </source>
</evidence>
<accession>A0A023X1Z3</accession>
<dbReference type="PANTHER" id="PTHR44757:SF2">
    <property type="entry name" value="BIOFILM ARCHITECTURE MAINTENANCE PROTEIN MBAA"/>
    <property type="match status" value="1"/>
</dbReference>
<evidence type="ECO:0000259" key="2">
    <source>
        <dbReference type="PROSITE" id="PS50887"/>
    </source>
</evidence>
<dbReference type="InterPro" id="IPR035965">
    <property type="entry name" value="PAS-like_dom_sf"/>
</dbReference>
<dbReference type="InterPro" id="IPR043128">
    <property type="entry name" value="Rev_trsase/Diguanyl_cyclase"/>
</dbReference>
<dbReference type="STRING" id="42256.RradSPS_0948"/>
<dbReference type="eggNOG" id="COG5001">
    <property type="taxonomic scope" value="Bacteria"/>
</dbReference>
<keyword evidence="4" id="KW-1185">Reference proteome</keyword>
<feature type="compositionally biased region" description="Basic and acidic residues" evidence="1">
    <location>
        <begin position="387"/>
        <end position="403"/>
    </location>
</feature>
<dbReference type="PANTHER" id="PTHR44757">
    <property type="entry name" value="DIGUANYLATE CYCLASE DGCP"/>
    <property type="match status" value="1"/>
</dbReference>
<name>A0A023X1Z3_RUBRA</name>
<gene>
    <name evidence="3" type="ORF">RradSPS_0948</name>
</gene>
<dbReference type="HOGENOM" id="CLU_660359_0_0_11"/>
<dbReference type="Gene3D" id="3.30.450.20">
    <property type="entry name" value="PAS domain"/>
    <property type="match status" value="1"/>
</dbReference>
<organism evidence="3 4">
    <name type="scientific">Rubrobacter radiotolerans</name>
    <name type="common">Arthrobacter radiotolerans</name>
    <dbReference type="NCBI Taxonomy" id="42256"/>
    <lineage>
        <taxon>Bacteria</taxon>
        <taxon>Bacillati</taxon>
        <taxon>Actinomycetota</taxon>
        <taxon>Rubrobacteria</taxon>
        <taxon>Rubrobacterales</taxon>
        <taxon>Rubrobacteraceae</taxon>
        <taxon>Rubrobacter</taxon>
    </lineage>
</organism>
<dbReference type="AlphaFoldDB" id="A0A023X1Z3"/>
<evidence type="ECO:0000313" key="4">
    <source>
        <dbReference type="Proteomes" id="UP000025229"/>
    </source>
</evidence>
<protein>
    <submittedName>
        <fullName evidence="3">GGDEF: diguanylate cyclase (GGDEF) domain</fullName>
    </submittedName>
</protein>
<dbReference type="Proteomes" id="UP000025229">
    <property type="component" value="Chromosome"/>
</dbReference>
<dbReference type="SUPFAM" id="SSF55785">
    <property type="entry name" value="PYP-like sensor domain (PAS domain)"/>
    <property type="match status" value="1"/>
</dbReference>
<feature type="region of interest" description="Disordered" evidence="1">
    <location>
        <begin position="387"/>
        <end position="416"/>
    </location>
</feature>
<dbReference type="Gene3D" id="3.30.70.270">
    <property type="match status" value="1"/>
</dbReference>
<dbReference type="KEGG" id="rrd:RradSPS_0948"/>
<proteinExistence type="predicted"/>
<dbReference type="InterPro" id="IPR029787">
    <property type="entry name" value="Nucleotide_cyclase"/>
</dbReference>
<dbReference type="FunFam" id="3.30.70.270:FF:000001">
    <property type="entry name" value="Diguanylate cyclase domain protein"/>
    <property type="match status" value="1"/>
</dbReference>
<dbReference type="SMART" id="SM00267">
    <property type="entry name" value="GGDEF"/>
    <property type="match status" value="1"/>
</dbReference>
<dbReference type="InterPro" id="IPR000160">
    <property type="entry name" value="GGDEF_dom"/>
</dbReference>
<dbReference type="NCBIfam" id="TIGR00254">
    <property type="entry name" value="GGDEF"/>
    <property type="match status" value="1"/>
</dbReference>
<feature type="domain" description="GGDEF" evidence="2">
    <location>
        <begin position="260"/>
        <end position="396"/>
    </location>
</feature>
<dbReference type="CDD" id="cd01949">
    <property type="entry name" value="GGDEF"/>
    <property type="match status" value="1"/>
</dbReference>